<comment type="caution">
    <text evidence="8">The sequence shown here is derived from an EMBL/GenBank/DDBJ whole genome shotgun (WGS) entry which is preliminary data.</text>
</comment>
<evidence type="ECO:0000259" key="7">
    <source>
        <dbReference type="PROSITE" id="PS51918"/>
    </source>
</evidence>
<dbReference type="SMART" id="SM00729">
    <property type="entry name" value="Elp3"/>
    <property type="match status" value="1"/>
</dbReference>
<evidence type="ECO:0000256" key="6">
    <source>
        <dbReference type="ARBA" id="ARBA00023014"/>
    </source>
</evidence>
<reference evidence="8" key="1">
    <citation type="journal article" date="2021" name="PeerJ">
        <title>Extensive microbial diversity within the chicken gut microbiome revealed by metagenomics and culture.</title>
        <authorList>
            <person name="Gilroy R."/>
            <person name="Ravi A."/>
            <person name="Getino M."/>
            <person name="Pursley I."/>
            <person name="Horton D.L."/>
            <person name="Alikhan N.F."/>
            <person name="Baker D."/>
            <person name="Gharbi K."/>
            <person name="Hall N."/>
            <person name="Watson M."/>
            <person name="Adriaenssens E.M."/>
            <person name="Foster-Nyarko E."/>
            <person name="Jarju S."/>
            <person name="Secka A."/>
            <person name="Antonio M."/>
            <person name="Oren A."/>
            <person name="Chaudhuri R.R."/>
            <person name="La Ragione R."/>
            <person name="Hildebrand F."/>
            <person name="Pallen M.J."/>
        </authorList>
    </citation>
    <scope>NUCLEOTIDE SEQUENCE</scope>
    <source>
        <strain evidence="8">USAMLcec2-132</strain>
    </source>
</reference>
<evidence type="ECO:0000256" key="5">
    <source>
        <dbReference type="ARBA" id="ARBA00023004"/>
    </source>
</evidence>
<accession>A0A9D2NF56</accession>
<keyword evidence="3" id="KW-0949">S-adenosyl-L-methionine</keyword>
<dbReference type="InterPro" id="IPR006638">
    <property type="entry name" value="Elp3/MiaA/NifB-like_rSAM"/>
</dbReference>
<dbReference type="GO" id="GO:0051539">
    <property type="term" value="F:4 iron, 4 sulfur cluster binding"/>
    <property type="evidence" value="ECO:0007669"/>
    <property type="project" value="UniProtKB-KW"/>
</dbReference>
<evidence type="ECO:0000256" key="1">
    <source>
        <dbReference type="ARBA" id="ARBA00001966"/>
    </source>
</evidence>
<proteinExistence type="predicted"/>
<dbReference type="SUPFAM" id="SSF102114">
    <property type="entry name" value="Radical SAM enzymes"/>
    <property type="match status" value="1"/>
</dbReference>
<dbReference type="GO" id="GO:0046872">
    <property type="term" value="F:metal ion binding"/>
    <property type="evidence" value="ECO:0007669"/>
    <property type="project" value="UniProtKB-KW"/>
</dbReference>
<dbReference type="GO" id="GO:0003824">
    <property type="term" value="F:catalytic activity"/>
    <property type="evidence" value="ECO:0007669"/>
    <property type="project" value="InterPro"/>
</dbReference>
<keyword evidence="4" id="KW-0479">Metal-binding</keyword>
<keyword evidence="5" id="KW-0408">Iron</keyword>
<dbReference type="SFLD" id="SFLDG01086">
    <property type="entry name" value="elongater_protein-like"/>
    <property type="match status" value="1"/>
</dbReference>
<evidence type="ECO:0000313" key="8">
    <source>
        <dbReference type="EMBL" id="HJC24352.1"/>
    </source>
</evidence>
<dbReference type="SFLD" id="SFLDG01091">
    <property type="entry name" value="uncharacterized_CHP01210-like"/>
    <property type="match status" value="1"/>
</dbReference>
<comment type="cofactor">
    <cofactor evidence="1">
        <name>[4Fe-4S] cluster</name>
        <dbReference type="ChEBI" id="CHEBI:49883"/>
    </cofactor>
</comment>
<dbReference type="PANTHER" id="PTHR11135">
    <property type="entry name" value="HISTONE ACETYLTRANSFERASE-RELATED"/>
    <property type="match status" value="1"/>
</dbReference>
<evidence type="ECO:0000256" key="2">
    <source>
        <dbReference type="ARBA" id="ARBA00022485"/>
    </source>
</evidence>
<dbReference type="InterPro" id="IPR032432">
    <property type="entry name" value="Radical_SAM_C"/>
</dbReference>
<dbReference type="PANTHER" id="PTHR11135:SF1">
    <property type="entry name" value="PROTEIN YHCC"/>
    <property type="match status" value="1"/>
</dbReference>
<feature type="domain" description="Radical SAM core" evidence="7">
    <location>
        <begin position="13"/>
        <end position="257"/>
    </location>
</feature>
<dbReference type="NCBIfam" id="TIGR01212">
    <property type="entry name" value="TIGR01212 family radical SAM protein"/>
    <property type="match status" value="1"/>
</dbReference>
<dbReference type="Pfam" id="PF16199">
    <property type="entry name" value="Radical_SAM_C"/>
    <property type="match status" value="1"/>
</dbReference>
<dbReference type="Pfam" id="PF04055">
    <property type="entry name" value="Radical_SAM"/>
    <property type="match status" value="1"/>
</dbReference>
<gene>
    <name evidence="8" type="ORF">H9761_11690</name>
</gene>
<dbReference type="InterPro" id="IPR007197">
    <property type="entry name" value="rSAM"/>
</dbReference>
<keyword evidence="6" id="KW-0411">Iron-sulfur</keyword>
<dbReference type="InterPro" id="IPR005911">
    <property type="entry name" value="YhcC-like"/>
</dbReference>
<name>A0A9D2NF56_9FIRM</name>
<dbReference type="SFLD" id="SFLDS00029">
    <property type="entry name" value="Radical_SAM"/>
    <property type="match status" value="1"/>
</dbReference>
<keyword evidence="2" id="KW-0004">4Fe-4S</keyword>
<dbReference type="Gene3D" id="3.80.30.20">
    <property type="entry name" value="tm_1862 like domain"/>
    <property type="match status" value="1"/>
</dbReference>
<dbReference type="EMBL" id="DWWS01000041">
    <property type="protein sequence ID" value="HJC24352.1"/>
    <property type="molecule type" value="Genomic_DNA"/>
</dbReference>
<dbReference type="PROSITE" id="PS51918">
    <property type="entry name" value="RADICAL_SAM"/>
    <property type="match status" value="1"/>
</dbReference>
<reference evidence="8" key="2">
    <citation type="submission" date="2021-04" db="EMBL/GenBank/DDBJ databases">
        <authorList>
            <person name="Gilroy R."/>
        </authorList>
    </citation>
    <scope>NUCLEOTIDE SEQUENCE</scope>
    <source>
        <strain evidence="8">USAMLcec2-132</strain>
    </source>
</reference>
<evidence type="ECO:0000256" key="3">
    <source>
        <dbReference type="ARBA" id="ARBA00022691"/>
    </source>
</evidence>
<dbReference type="Proteomes" id="UP000823891">
    <property type="component" value="Unassembled WGS sequence"/>
</dbReference>
<evidence type="ECO:0000313" key="9">
    <source>
        <dbReference type="Proteomes" id="UP000823891"/>
    </source>
</evidence>
<sequence length="311" mass="34291">MPYRTLSSWCRETYGEKLYKIALDAGFTCPNRDGTLGDRGCIFCSAGGSGDFAAARTGTLRAQLDAGRALLSGKKTGSRFIAYFQAYTNTYGPLPRLEALFSEALAEPDIGGISVATRPDCLPDEVIRLFVSLKERFPGKFIWVELGLQTIHEKTAAYIRRGYPLSCFDGAVRALHEAQIPVIAHVILGLPGETRKMMLQTIRHLNACGVWGVKLQLLHVLEGTDLAADYRAGLFQTLSLEDYLSILCDCIAALSPEIVIHRVTGDGPKRLLIAPLWSADKRNVLNLLHRRLKQNAIRQGQCYESGTDHPL</sequence>
<organism evidence="8 9">
    <name type="scientific">Candidatus Eisenbergiella merdavium</name>
    <dbReference type="NCBI Taxonomy" id="2838551"/>
    <lineage>
        <taxon>Bacteria</taxon>
        <taxon>Bacillati</taxon>
        <taxon>Bacillota</taxon>
        <taxon>Clostridia</taxon>
        <taxon>Lachnospirales</taxon>
        <taxon>Lachnospiraceae</taxon>
        <taxon>Eisenbergiella</taxon>
    </lineage>
</organism>
<evidence type="ECO:0000256" key="4">
    <source>
        <dbReference type="ARBA" id="ARBA00022723"/>
    </source>
</evidence>
<protein>
    <submittedName>
        <fullName evidence="8">TIGR01212 family radical SAM protein</fullName>
    </submittedName>
</protein>
<dbReference type="AlphaFoldDB" id="A0A9D2NF56"/>
<dbReference type="InterPro" id="IPR058240">
    <property type="entry name" value="rSAM_sf"/>
</dbReference>
<dbReference type="InterPro" id="IPR023404">
    <property type="entry name" value="rSAM_horseshoe"/>
</dbReference>
<dbReference type="InterPro" id="IPR039661">
    <property type="entry name" value="ELP3"/>
</dbReference>